<protein>
    <submittedName>
        <fullName evidence="1">Uncharacterized protein</fullName>
    </submittedName>
</protein>
<evidence type="ECO:0000313" key="1">
    <source>
        <dbReference type="EMBL" id="MTJ42275.1"/>
    </source>
</evidence>
<proteinExistence type="predicted"/>
<organism evidence="1 2">
    <name type="scientific">Dolichospermum flos-aquae UHCC 0037</name>
    <dbReference type="NCBI Taxonomy" id="2590026"/>
    <lineage>
        <taxon>Bacteria</taxon>
        <taxon>Bacillati</taxon>
        <taxon>Cyanobacteriota</taxon>
        <taxon>Cyanophyceae</taxon>
        <taxon>Nostocales</taxon>
        <taxon>Aphanizomenonaceae</taxon>
        <taxon>Dolichospermum</taxon>
    </lineage>
</organism>
<keyword evidence="2" id="KW-1185">Reference proteome</keyword>
<gene>
    <name evidence="1" type="ORF">FJR39_03115</name>
</gene>
<comment type="caution">
    <text evidence="1">The sequence shown here is derived from an EMBL/GenBank/DDBJ whole genome shotgun (WGS) entry which is preliminary data.</text>
</comment>
<sequence>MLELLIKLESKIQNGIDTFSELDSICLELIDLINNNENQEIKSKAELLMETLKPQWTSISFQAWVIGEIL</sequence>
<dbReference type="EMBL" id="VILF01000001">
    <property type="protein sequence ID" value="MTJ42275.1"/>
    <property type="molecule type" value="Genomic_DNA"/>
</dbReference>
<name>A0ACC7S194_DOLFA</name>
<accession>A0ACC7S194</accession>
<reference evidence="2" key="1">
    <citation type="journal article" date="2020" name="Toxins">
        <title>Phylogenomic Analysis of Secondary Metabolism in the Toxic Cyanobacterial Genera Anabaena, Dolichospermum and Aphanizomenon.</title>
        <authorList>
            <person name="Oesterholm J."/>
            <person name="Popin R.V."/>
            <person name="Fewer D.P."/>
            <person name="Sivonen K."/>
        </authorList>
    </citation>
    <scope>NUCLEOTIDE SEQUENCE [LARGE SCALE GENOMIC DNA]</scope>
    <source>
        <strain evidence="2">UHCC 0037</strain>
    </source>
</reference>
<dbReference type="Proteomes" id="UP001517388">
    <property type="component" value="Unassembled WGS sequence"/>
</dbReference>
<evidence type="ECO:0000313" key="2">
    <source>
        <dbReference type="Proteomes" id="UP001517388"/>
    </source>
</evidence>